<keyword evidence="8 14" id="KW-0560">Oxidoreductase</keyword>
<reference evidence="19 20" key="1">
    <citation type="journal article" date="2010" name="Stand. Genomic Sci.">
        <title>Complete genome sequence of Thermaerobacter marianensis type strain (7p75a).</title>
        <authorList>
            <person name="Han C."/>
            <person name="Gu W."/>
            <person name="Zhang X."/>
            <person name="Lapidus A."/>
            <person name="Nolan M."/>
            <person name="Copeland A."/>
            <person name="Lucas S."/>
            <person name="Del Rio T.G."/>
            <person name="Tice H."/>
            <person name="Cheng J.F."/>
            <person name="Tapia R."/>
            <person name="Goodwin L."/>
            <person name="Pitluck S."/>
            <person name="Pagani I."/>
            <person name="Ivanova N."/>
            <person name="Mavromatis K."/>
            <person name="Mikhailova N."/>
            <person name="Pati A."/>
            <person name="Chen A."/>
            <person name="Palaniappan K."/>
            <person name="Land M."/>
            <person name="Hauser L."/>
            <person name="Chang Y.J."/>
            <person name="Jeffries C.D."/>
            <person name="Schneider S."/>
            <person name="Rohde M."/>
            <person name="Goker M."/>
            <person name="Pukall R."/>
            <person name="Woyke T."/>
            <person name="Bristow J."/>
            <person name="Eisen J.A."/>
            <person name="Markowitz V."/>
            <person name="Hugenholtz P."/>
            <person name="Kyrpides N.C."/>
            <person name="Klenk H.P."/>
            <person name="Detter J.C."/>
        </authorList>
    </citation>
    <scope>NUCLEOTIDE SEQUENCE [LARGE SCALE GENOMIC DNA]</scope>
    <source>
        <strain evidence="20">ATCC 700841 / DSM 12885 / JCM 10246 / 7p75a</strain>
    </source>
</reference>
<evidence type="ECO:0000256" key="4">
    <source>
        <dbReference type="ARBA" id="ARBA00014409"/>
    </source>
</evidence>
<evidence type="ECO:0000256" key="2">
    <source>
        <dbReference type="ARBA" id="ARBA00007405"/>
    </source>
</evidence>
<dbReference type="GO" id="GO:0004748">
    <property type="term" value="F:ribonucleoside-diphosphate reductase activity, thioredoxin disulfide as acceptor"/>
    <property type="evidence" value="ECO:0007669"/>
    <property type="project" value="UniProtKB-EC"/>
</dbReference>
<comment type="similarity">
    <text evidence="2 14">Belongs to the ribonucleoside diphosphate reductase class-2 family.</text>
</comment>
<name>E6SMJ2_THEM7</name>
<dbReference type="InterPro" id="IPR000788">
    <property type="entry name" value="RNR_lg_C"/>
</dbReference>
<dbReference type="PRINTS" id="PR01183">
    <property type="entry name" value="RIBORDTASEM1"/>
</dbReference>
<dbReference type="eggNOG" id="COG0209">
    <property type="taxonomic scope" value="Bacteria"/>
</dbReference>
<evidence type="ECO:0000256" key="13">
    <source>
        <dbReference type="ARBA" id="ARBA00047754"/>
    </source>
</evidence>
<evidence type="ECO:0000256" key="12">
    <source>
        <dbReference type="ARBA" id="ARBA00025437"/>
    </source>
</evidence>
<keyword evidence="7 14" id="KW-0547">Nucleotide-binding</keyword>
<dbReference type="GO" id="GO:0071897">
    <property type="term" value="P:DNA biosynthetic process"/>
    <property type="evidence" value="ECO:0007669"/>
    <property type="project" value="UniProtKB-KW"/>
</dbReference>
<evidence type="ECO:0000256" key="6">
    <source>
        <dbReference type="ARBA" id="ARBA00022634"/>
    </source>
</evidence>
<dbReference type="InterPro" id="IPR013344">
    <property type="entry name" value="RNR_NrdJ/NrdZ"/>
</dbReference>
<dbReference type="NCBIfam" id="TIGR02504">
    <property type="entry name" value="NrdJ_Z"/>
    <property type="match status" value="1"/>
</dbReference>
<keyword evidence="5 14" id="KW-0846">Cobalamin</keyword>
<dbReference type="Gene3D" id="3.20.70.20">
    <property type="match status" value="1"/>
</dbReference>
<dbReference type="Pfam" id="PF02867">
    <property type="entry name" value="Ribonuc_red_lgC"/>
    <property type="match status" value="1"/>
</dbReference>
<evidence type="ECO:0000256" key="10">
    <source>
        <dbReference type="ARBA" id="ARBA00023157"/>
    </source>
</evidence>
<feature type="domain" description="TSCPD" evidence="18">
    <location>
        <begin position="631"/>
        <end position="733"/>
    </location>
</feature>
<dbReference type="InterPro" id="IPR024434">
    <property type="entry name" value="TSCPD_dom"/>
</dbReference>
<protein>
    <recommendedName>
        <fullName evidence="4 14">Vitamin B12-dependent ribonucleotide reductase</fullName>
        <ecNumber evidence="3 14">1.17.4.1</ecNumber>
    </recommendedName>
</protein>
<dbReference type="InterPro" id="IPR013509">
    <property type="entry name" value="RNR_lsu_N"/>
</dbReference>
<dbReference type="SUPFAM" id="SSF51998">
    <property type="entry name" value="PFL-like glycyl radical enzymes"/>
    <property type="match status" value="1"/>
</dbReference>
<evidence type="ECO:0000256" key="14">
    <source>
        <dbReference type="RuleBase" id="RU364064"/>
    </source>
</evidence>
<evidence type="ECO:0000256" key="3">
    <source>
        <dbReference type="ARBA" id="ARBA00012274"/>
    </source>
</evidence>
<keyword evidence="6 14" id="KW-0237">DNA synthesis</keyword>
<comment type="function">
    <text evidence="12 14">Catalyzes the reduction of ribonucleotides to deoxyribonucleotides. May function to provide a pool of deoxyribonucleotide precursors for DNA repair during oxygen limitation and/or for immediate growth after restoration of oxygen.</text>
</comment>
<dbReference type="STRING" id="644966.Tmar_0327"/>
<proteinExistence type="inferred from homology"/>
<reference evidence="20" key="2">
    <citation type="journal article" date="2010" name="Stand. Genomic Sci.">
        <title>Complete genome sequence of Thermaerobacter marianensis type strain (7p75aT).</title>
        <authorList>
            <person name="Han C."/>
            <person name="Gu W."/>
            <person name="Zhang X."/>
            <person name="Lapidus A."/>
            <person name="Nolan M."/>
            <person name="Copeland A."/>
            <person name="Lucas S."/>
            <person name="Glavina Del Rio T."/>
            <person name="Tice H."/>
            <person name="Cheng J."/>
            <person name="Tapia R."/>
            <person name="Goodwin L."/>
            <person name="Pitluck S."/>
            <person name="Pagani I."/>
            <person name="Ivanova N."/>
            <person name="Mavromatis K."/>
            <person name="Mikhailova N."/>
            <person name="Pati A."/>
            <person name="Chen A."/>
            <person name="Palaniappan K."/>
            <person name="Land M."/>
            <person name="Hauser L."/>
            <person name="Chang Y."/>
            <person name="Jeffries C."/>
            <person name="Schneider S."/>
            <person name="Rohde M."/>
            <person name="Goker M."/>
            <person name="Pukall R."/>
            <person name="Woyke T."/>
            <person name="Bristow J."/>
            <person name="Eisen J."/>
            <person name="Markowitz V."/>
            <person name="Hugenholtz P."/>
            <person name="Kyrpides N."/>
            <person name="Klenk H."/>
            <person name="Detter J."/>
        </authorList>
    </citation>
    <scope>NUCLEOTIDE SEQUENCE [LARGE SCALE GENOMIC DNA]</scope>
    <source>
        <strain evidence="20">ATCC 700841 / DSM 12885 / JCM 10246 / 7p75a</strain>
    </source>
</reference>
<feature type="domain" description="Ribonucleotide reductase large subunit N-terminal" evidence="16">
    <location>
        <begin position="8"/>
        <end position="79"/>
    </location>
</feature>
<keyword evidence="11 14" id="KW-0170">Cobalt</keyword>
<evidence type="ECO:0000256" key="1">
    <source>
        <dbReference type="ARBA" id="ARBA00001922"/>
    </source>
</evidence>
<comment type="catalytic activity">
    <reaction evidence="13 14">
        <text>a 2'-deoxyribonucleoside 5'-diphosphate + [thioredoxin]-disulfide + H2O = a ribonucleoside 5'-diphosphate + [thioredoxin]-dithiol</text>
        <dbReference type="Rhea" id="RHEA:23252"/>
        <dbReference type="Rhea" id="RHEA-COMP:10698"/>
        <dbReference type="Rhea" id="RHEA-COMP:10700"/>
        <dbReference type="ChEBI" id="CHEBI:15377"/>
        <dbReference type="ChEBI" id="CHEBI:29950"/>
        <dbReference type="ChEBI" id="CHEBI:50058"/>
        <dbReference type="ChEBI" id="CHEBI:57930"/>
        <dbReference type="ChEBI" id="CHEBI:73316"/>
        <dbReference type="EC" id="1.17.4.1"/>
    </reaction>
</comment>
<evidence type="ECO:0000313" key="19">
    <source>
        <dbReference type="EMBL" id="ADU50452.1"/>
    </source>
</evidence>
<dbReference type="Proteomes" id="UP000008915">
    <property type="component" value="Chromosome"/>
</dbReference>
<dbReference type="RefSeq" id="WP_013494757.1">
    <property type="nucleotide sequence ID" value="NC_014831.1"/>
</dbReference>
<dbReference type="GO" id="GO:0005524">
    <property type="term" value="F:ATP binding"/>
    <property type="evidence" value="ECO:0007669"/>
    <property type="project" value="InterPro"/>
</dbReference>
<feature type="domain" description="Ribonucleotide reductase large subunit C-terminal" evidence="17">
    <location>
        <begin position="86"/>
        <end position="541"/>
    </location>
</feature>
<keyword evidence="10" id="KW-1015">Disulfide bond</keyword>
<dbReference type="Pfam" id="PF12637">
    <property type="entry name" value="TSCPD"/>
    <property type="match status" value="1"/>
</dbReference>
<organism evidence="19 20">
    <name type="scientific">Thermaerobacter marianensis (strain ATCC 700841 / DSM 12885 / JCM 10246 / 7p75a)</name>
    <dbReference type="NCBI Taxonomy" id="644966"/>
    <lineage>
        <taxon>Bacteria</taxon>
        <taxon>Bacillati</taxon>
        <taxon>Bacillota</taxon>
        <taxon>Clostridia</taxon>
        <taxon>Eubacteriales</taxon>
        <taxon>Clostridiales Family XVII. Incertae Sedis</taxon>
        <taxon>Thermaerobacter</taxon>
    </lineage>
</organism>
<evidence type="ECO:0000259" key="18">
    <source>
        <dbReference type="Pfam" id="PF12637"/>
    </source>
</evidence>
<dbReference type="AlphaFoldDB" id="E6SMJ2"/>
<feature type="region of interest" description="Disordered" evidence="15">
    <location>
        <begin position="805"/>
        <end position="846"/>
    </location>
</feature>
<dbReference type="HOGENOM" id="CLU_000404_2_0_9"/>
<evidence type="ECO:0000259" key="17">
    <source>
        <dbReference type="Pfam" id="PF02867"/>
    </source>
</evidence>
<accession>E6SMJ2</accession>
<evidence type="ECO:0000256" key="11">
    <source>
        <dbReference type="ARBA" id="ARBA00023285"/>
    </source>
</evidence>
<gene>
    <name evidence="19" type="ordered locus">Tmar_0327</name>
</gene>
<evidence type="ECO:0000313" key="20">
    <source>
        <dbReference type="Proteomes" id="UP000008915"/>
    </source>
</evidence>
<dbReference type="PANTHER" id="PTHR43371">
    <property type="entry name" value="VITAMIN B12-DEPENDENT RIBONUCLEOTIDE REDUCTASE"/>
    <property type="match status" value="1"/>
</dbReference>
<dbReference type="PANTHER" id="PTHR43371:SF1">
    <property type="entry name" value="RIBONUCLEOSIDE-DIPHOSPHATE REDUCTASE"/>
    <property type="match status" value="1"/>
</dbReference>
<sequence>MELTGIRRTVFLDRYARKGPDGKPVESSPEEMWDRVARAIAEVEEPGQREVWERRFRQALEGFKFVPGGRILAGAGTGNKVTYYNCYVIPSPEDSRKGIMDNVSLMVEIMSRGGGVGVNLSTLRPRGTYVRGVNGTASGPVSWAEVYSTATGSVIQGGSRRGALMLMLDDDHPDIEEFITVKRDLTKITNANLSVCISDAFMEAVQQDLPWDLKWNGKVYKTVRARDLWELICESAWASGEPGVVFMERVNKRSNTWYCEPINCVNPCGEQPLGPWGVCNLGAINLAAFVHEGELDLEGLKDTVAVAVRFLDNVIDATEYFFPENEKAQRYGVRRIGLGTMGLADMLIKLRIRYGSEKAFEVCDQVYRLIRDEAYRTSALLAKEKGAFPWFDKEKYLQGWFIQRLPEDIRQLIAQHGIRNGFLLTQAPTGTTSLLAGVSSGIEPVFAFSFKRTDRTGTHIVYHELYKEWLEKHPDEPVPDYFVSADQLTPEEHVRMQAIIQQYVDASISKTVNAPREHTVDQVRTLYRLAYELGCKGITYYRDGSREGVLHKLDDGGKAKQGKGTGQGKGQAGSEAAAAADGAATTAAGGAGAAATAAAVPAGAAAGAGTGAEAATAQLRVTWGHIRPIERPSKLNGFTVRRTTPLGNLYLTLNTFNGYPFELFAQIGKAGSDVAAFTEAIARLVSLAFRAGVDPHEVVEQLRGIGGSRSVGFGPNRVLSVPDAIAQFLDDYMAGKIERDPVDEVAAGQLTVFSADPAQQAREAVAAARAGQPAAGEAGGAGGTGEAGQVGFNLAAAGTGGAAGGNGGTGGNGTGRGPSEPGSAVVVNGTPGAPAAEPPAPRITGGNGRELSMDLCPECGSHALVREEGCSKCLACGYSEC</sequence>
<evidence type="ECO:0000256" key="5">
    <source>
        <dbReference type="ARBA" id="ARBA00022628"/>
    </source>
</evidence>
<keyword evidence="20" id="KW-1185">Reference proteome</keyword>
<feature type="compositionally biased region" description="Gly residues" evidence="15">
    <location>
        <begin position="805"/>
        <end position="816"/>
    </location>
</feature>
<comment type="cofactor">
    <cofactor evidence="1 14">
        <name>adenosylcob(III)alamin</name>
        <dbReference type="ChEBI" id="CHEBI:18408"/>
    </cofactor>
</comment>
<dbReference type="EMBL" id="CP002344">
    <property type="protein sequence ID" value="ADU50452.1"/>
    <property type="molecule type" value="Genomic_DNA"/>
</dbReference>
<dbReference type="EC" id="1.17.4.1" evidence="3 14"/>
<feature type="region of interest" description="Disordered" evidence="15">
    <location>
        <begin position="552"/>
        <end position="573"/>
    </location>
</feature>
<dbReference type="KEGG" id="tmr:Tmar_0327"/>
<dbReference type="GO" id="GO:0031419">
    <property type="term" value="F:cobalamin binding"/>
    <property type="evidence" value="ECO:0007669"/>
    <property type="project" value="UniProtKB-KW"/>
</dbReference>
<evidence type="ECO:0000256" key="7">
    <source>
        <dbReference type="ARBA" id="ARBA00022741"/>
    </source>
</evidence>
<evidence type="ECO:0000256" key="9">
    <source>
        <dbReference type="ARBA" id="ARBA00023116"/>
    </source>
</evidence>
<dbReference type="CDD" id="cd02888">
    <property type="entry name" value="RNR_II_dimer"/>
    <property type="match status" value="1"/>
</dbReference>
<dbReference type="SMR" id="E6SMJ2"/>
<evidence type="ECO:0000259" key="16">
    <source>
        <dbReference type="Pfam" id="PF00317"/>
    </source>
</evidence>
<dbReference type="Pfam" id="PF00317">
    <property type="entry name" value="Ribonuc_red_lgN"/>
    <property type="match status" value="1"/>
</dbReference>
<dbReference type="InterPro" id="IPR050862">
    <property type="entry name" value="RdRp_reductase_class-2"/>
</dbReference>
<evidence type="ECO:0000256" key="8">
    <source>
        <dbReference type="ARBA" id="ARBA00023002"/>
    </source>
</evidence>
<evidence type="ECO:0000256" key="15">
    <source>
        <dbReference type="SAM" id="MobiDB-lite"/>
    </source>
</evidence>
<dbReference type="GO" id="GO:0009263">
    <property type="term" value="P:deoxyribonucleotide biosynthetic process"/>
    <property type="evidence" value="ECO:0007669"/>
    <property type="project" value="UniProtKB-KW"/>
</dbReference>
<keyword evidence="9" id="KW-0215">Deoxyribonucleotide synthesis</keyword>